<proteinExistence type="predicted"/>
<dbReference type="Gene3D" id="3.20.20.450">
    <property type="entry name" value="EAL domain"/>
    <property type="match status" value="1"/>
</dbReference>
<sequence>MRFNRRFSFHFRSLESRIVTLFLLLIVLVQVVGLLVIQRGIESNARAAIAMELNNGGKVFRRLLEQNAQSLRFGARLLARDTAFVAAIGNNEEADRATIESALANHGRRIKASASMLVSAERKITATTSEPQSAGLSALVLGMLDQAEASDGANGIGVVDRYPYQVVVMPVKAPIVIGWIVMTFPIDRQLAEEMRDVSALQTTIATRDKAGSWLPVASTLGAPLAGGLMRQMEARPPASPADGAFEAEIGDTRYSARRQLIGEDAGQNVSVVLARSIDEAIAEYARLERWLLGLTIAGILISAAVSIVTAKRIAQPLSQLAGVARRLERGDYKGQIEFKREDEIGALAHAFDSMRDGIAKREQEIRRLAYWDTLTNLPNRAQFLLHLNDSIAESRKREASVFVLMMDLDRFKHVNDVMGHSFGDALLRQVAARLQLRLAERRHTSAQVARLGGDEFAVLLPDADLEQAQLIAQELLDALETPLSLEDQMVDIGAGMGIAGYPMHGEDGEQLLGMAEVAMYTAKQRSAGAVVYHAAFDKASEQSLSLLTELRNAVERNEFRLFVQPKIMLGTGKAVGAEALVRWAHPERGNVFPDQFIPFAEQTGFIRVLTRWVMEQSAILAHELAARGLNLKISVNLSTRDLMDQDLPVKFADILARHQLGPSAFCLEITESAIMDDPVRAQQTLERLHEMGLDLSIDDFGTGYSSLAYLKRLPVNELKIDKSFVLNMENDIGDTKIVRSTIDLGHNMGLRVVAEGIESEAVWRLLMRMGCDQGQGYFMSRPIPADQLAAWLENWRPPIAMPGDAAVEPYPAPAPAARGAAHAE</sequence>
<dbReference type="Pfam" id="PF00990">
    <property type="entry name" value="GGDEF"/>
    <property type="match status" value="1"/>
</dbReference>
<dbReference type="GO" id="GO:0016020">
    <property type="term" value="C:membrane"/>
    <property type="evidence" value="ECO:0007669"/>
    <property type="project" value="InterPro"/>
</dbReference>
<dbReference type="NCBIfam" id="TIGR00254">
    <property type="entry name" value="GGDEF"/>
    <property type="match status" value="1"/>
</dbReference>
<dbReference type="AlphaFoldDB" id="A0A1I7HA74"/>
<dbReference type="Pfam" id="PF00563">
    <property type="entry name" value="EAL"/>
    <property type="match status" value="1"/>
</dbReference>
<gene>
    <name evidence="4" type="ORF">SAMN05216552_1005105</name>
</gene>
<dbReference type="Pfam" id="PF00672">
    <property type="entry name" value="HAMP"/>
    <property type="match status" value="1"/>
</dbReference>
<dbReference type="Gene3D" id="3.30.70.270">
    <property type="match status" value="1"/>
</dbReference>
<reference evidence="5" key="1">
    <citation type="submission" date="2016-10" db="EMBL/GenBank/DDBJ databases">
        <authorList>
            <person name="Varghese N."/>
            <person name="Submissions S."/>
        </authorList>
    </citation>
    <scope>NUCLEOTIDE SEQUENCE [LARGE SCALE GENOMIC DNA]</scope>
    <source>
        <strain evidence="5">CGMCC 1.11014</strain>
    </source>
</reference>
<dbReference type="PROSITE" id="PS50887">
    <property type="entry name" value="GGDEF"/>
    <property type="match status" value="1"/>
</dbReference>
<feature type="domain" description="HAMP" evidence="2">
    <location>
        <begin position="311"/>
        <end position="363"/>
    </location>
</feature>
<dbReference type="CDD" id="cd06225">
    <property type="entry name" value="HAMP"/>
    <property type="match status" value="1"/>
</dbReference>
<dbReference type="SMART" id="SM00052">
    <property type="entry name" value="EAL"/>
    <property type="match status" value="1"/>
</dbReference>
<dbReference type="PANTHER" id="PTHR44757:SF2">
    <property type="entry name" value="BIOFILM ARCHITECTURE MAINTENANCE PROTEIN MBAA"/>
    <property type="match status" value="1"/>
</dbReference>
<dbReference type="PROSITE" id="PS50883">
    <property type="entry name" value="EAL"/>
    <property type="match status" value="1"/>
</dbReference>
<dbReference type="InterPro" id="IPR035919">
    <property type="entry name" value="EAL_sf"/>
</dbReference>
<dbReference type="InterPro" id="IPR029787">
    <property type="entry name" value="Nucleotide_cyclase"/>
</dbReference>
<evidence type="ECO:0000259" key="3">
    <source>
        <dbReference type="PROSITE" id="PS50887"/>
    </source>
</evidence>
<evidence type="ECO:0000259" key="1">
    <source>
        <dbReference type="PROSITE" id="PS50883"/>
    </source>
</evidence>
<dbReference type="Proteomes" id="UP000199391">
    <property type="component" value="Unassembled WGS sequence"/>
</dbReference>
<dbReference type="Gene3D" id="6.10.340.10">
    <property type="match status" value="1"/>
</dbReference>
<dbReference type="InterPro" id="IPR052155">
    <property type="entry name" value="Biofilm_reg_signaling"/>
</dbReference>
<dbReference type="PROSITE" id="PS50885">
    <property type="entry name" value="HAMP"/>
    <property type="match status" value="1"/>
</dbReference>
<evidence type="ECO:0000313" key="5">
    <source>
        <dbReference type="Proteomes" id="UP000199391"/>
    </source>
</evidence>
<dbReference type="SUPFAM" id="SSF158472">
    <property type="entry name" value="HAMP domain-like"/>
    <property type="match status" value="1"/>
</dbReference>
<feature type="domain" description="EAL" evidence="1">
    <location>
        <begin position="543"/>
        <end position="796"/>
    </location>
</feature>
<name>A0A1I7HA74_9BURK</name>
<dbReference type="STRING" id="1035707.SAMN05216552_1005105"/>
<dbReference type="RefSeq" id="WP_093554889.1">
    <property type="nucleotide sequence ID" value="NZ_FPBO01000005.1"/>
</dbReference>
<dbReference type="InterPro" id="IPR000160">
    <property type="entry name" value="GGDEF_dom"/>
</dbReference>
<evidence type="ECO:0000313" key="4">
    <source>
        <dbReference type="EMBL" id="SFU57588.1"/>
    </source>
</evidence>
<dbReference type="SMART" id="SM00267">
    <property type="entry name" value="GGDEF"/>
    <property type="match status" value="1"/>
</dbReference>
<dbReference type="CDD" id="cd01948">
    <property type="entry name" value="EAL"/>
    <property type="match status" value="1"/>
</dbReference>
<dbReference type="PANTHER" id="PTHR44757">
    <property type="entry name" value="DIGUANYLATE CYCLASE DGCP"/>
    <property type="match status" value="1"/>
</dbReference>
<evidence type="ECO:0000259" key="2">
    <source>
        <dbReference type="PROSITE" id="PS50885"/>
    </source>
</evidence>
<dbReference type="SUPFAM" id="SSF141868">
    <property type="entry name" value="EAL domain-like"/>
    <property type="match status" value="1"/>
</dbReference>
<protein>
    <submittedName>
        <fullName evidence="4">Diguanylate cyclase/phosphodiesterase</fullName>
    </submittedName>
</protein>
<dbReference type="CDD" id="cd01949">
    <property type="entry name" value="GGDEF"/>
    <property type="match status" value="1"/>
</dbReference>
<dbReference type="FunFam" id="3.20.20.450:FF:000001">
    <property type="entry name" value="Cyclic di-GMP phosphodiesterase yahA"/>
    <property type="match status" value="1"/>
</dbReference>
<keyword evidence="5" id="KW-1185">Reference proteome</keyword>
<dbReference type="EMBL" id="FPBO01000005">
    <property type="protein sequence ID" value="SFU57588.1"/>
    <property type="molecule type" value="Genomic_DNA"/>
</dbReference>
<dbReference type="InterPro" id="IPR001633">
    <property type="entry name" value="EAL_dom"/>
</dbReference>
<dbReference type="InterPro" id="IPR043128">
    <property type="entry name" value="Rev_trsase/Diguanyl_cyclase"/>
</dbReference>
<feature type="domain" description="GGDEF" evidence="3">
    <location>
        <begin position="399"/>
        <end position="535"/>
    </location>
</feature>
<dbReference type="SMART" id="SM00304">
    <property type="entry name" value="HAMP"/>
    <property type="match status" value="1"/>
</dbReference>
<organism evidence="4 5">
    <name type="scientific">Pseudoduganella namucuonensis</name>
    <dbReference type="NCBI Taxonomy" id="1035707"/>
    <lineage>
        <taxon>Bacteria</taxon>
        <taxon>Pseudomonadati</taxon>
        <taxon>Pseudomonadota</taxon>
        <taxon>Betaproteobacteria</taxon>
        <taxon>Burkholderiales</taxon>
        <taxon>Oxalobacteraceae</taxon>
        <taxon>Telluria group</taxon>
        <taxon>Pseudoduganella</taxon>
    </lineage>
</organism>
<dbReference type="InterPro" id="IPR029150">
    <property type="entry name" value="dCache_3"/>
</dbReference>
<dbReference type="InterPro" id="IPR003660">
    <property type="entry name" value="HAMP_dom"/>
</dbReference>
<dbReference type="OrthoDB" id="9813903at2"/>
<dbReference type="SUPFAM" id="SSF55073">
    <property type="entry name" value="Nucleotide cyclase"/>
    <property type="match status" value="1"/>
</dbReference>
<dbReference type="Pfam" id="PF14827">
    <property type="entry name" value="dCache_3"/>
    <property type="match status" value="1"/>
</dbReference>
<dbReference type="GO" id="GO:0007165">
    <property type="term" value="P:signal transduction"/>
    <property type="evidence" value="ECO:0007669"/>
    <property type="project" value="InterPro"/>
</dbReference>
<accession>A0A1I7HA74</accession>